<dbReference type="Proteomes" id="UP000253868">
    <property type="component" value="Chromosome"/>
</dbReference>
<feature type="transmembrane region" description="Helical" evidence="1">
    <location>
        <begin position="12"/>
        <end position="33"/>
    </location>
</feature>
<dbReference type="KEGG" id="spad:DVK44_24935"/>
<feature type="transmembrane region" description="Helical" evidence="1">
    <location>
        <begin position="73"/>
        <end position="90"/>
    </location>
</feature>
<evidence type="ECO:0000313" key="2">
    <source>
        <dbReference type="EMBL" id="AXG80373.1"/>
    </source>
</evidence>
<feature type="transmembrane region" description="Helical" evidence="1">
    <location>
        <begin position="102"/>
        <end position="124"/>
    </location>
</feature>
<keyword evidence="1" id="KW-0472">Membrane</keyword>
<protein>
    <submittedName>
        <fullName evidence="2">Uncharacterized protein</fullName>
    </submittedName>
</protein>
<dbReference type="RefSeq" id="WP_114662015.1">
    <property type="nucleotide sequence ID" value="NZ_CP031194.1"/>
</dbReference>
<dbReference type="EMBL" id="CP031194">
    <property type="protein sequence ID" value="AXG80373.1"/>
    <property type="molecule type" value="Genomic_DNA"/>
</dbReference>
<name>A0A345HUJ9_9ACTN</name>
<organism evidence="2 3">
    <name type="scientific">Streptomyces paludis</name>
    <dbReference type="NCBI Taxonomy" id="2282738"/>
    <lineage>
        <taxon>Bacteria</taxon>
        <taxon>Bacillati</taxon>
        <taxon>Actinomycetota</taxon>
        <taxon>Actinomycetes</taxon>
        <taxon>Kitasatosporales</taxon>
        <taxon>Streptomycetaceae</taxon>
        <taxon>Streptomyces</taxon>
    </lineage>
</organism>
<sequence length="129" mass="13280">MSTQPDRNSVWALSGAARASVVVAPFLLAAVVHTALTGGLAPATGALFLVEALFFGYPVYLMAGTLRGRQAHCVLAWALAGLTGYLSTAQRLSEQPLPGWQLAGQLPAAAVTAACASGIGYVLARRTQV</sequence>
<keyword evidence="1" id="KW-1133">Transmembrane helix</keyword>
<accession>A0A345HUJ9</accession>
<feature type="transmembrane region" description="Helical" evidence="1">
    <location>
        <begin position="39"/>
        <end position="61"/>
    </location>
</feature>
<reference evidence="3" key="1">
    <citation type="submission" date="2018-07" db="EMBL/GenBank/DDBJ databases">
        <authorList>
            <person name="Zhao J."/>
        </authorList>
    </citation>
    <scope>NUCLEOTIDE SEQUENCE [LARGE SCALE GENOMIC DNA]</scope>
    <source>
        <strain evidence="3">GSSD-12</strain>
    </source>
</reference>
<evidence type="ECO:0000313" key="3">
    <source>
        <dbReference type="Proteomes" id="UP000253868"/>
    </source>
</evidence>
<dbReference type="AlphaFoldDB" id="A0A345HUJ9"/>
<keyword evidence="1" id="KW-0812">Transmembrane</keyword>
<gene>
    <name evidence="2" type="ORF">DVK44_24935</name>
</gene>
<keyword evidence="3" id="KW-1185">Reference proteome</keyword>
<evidence type="ECO:0000256" key="1">
    <source>
        <dbReference type="SAM" id="Phobius"/>
    </source>
</evidence>
<proteinExistence type="predicted"/>